<evidence type="ECO:0000256" key="1">
    <source>
        <dbReference type="ARBA" id="ARBA00000553"/>
    </source>
</evidence>
<dbReference type="InterPro" id="IPR003730">
    <property type="entry name" value="Cu_polyphenol_OxRdtase"/>
</dbReference>
<dbReference type="CDD" id="cd16833">
    <property type="entry name" value="YfiH"/>
    <property type="match status" value="1"/>
</dbReference>
<reference evidence="10 11" key="1">
    <citation type="submission" date="2020-05" db="EMBL/GenBank/DDBJ databases">
        <title>Streptobacillus felis strain LHL191014123.</title>
        <authorList>
            <person name="Fawzy A."/>
            <person name="Rau J."/>
            <person name="Risse K."/>
            <person name="Schauerte N."/>
            <person name="Geiger C."/>
            <person name="Blom J."/>
            <person name="Imirzalioglu C."/>
            <person name="Falgenhauer J."/>
            <person name="Bach A."/>
            <person name="Herden C."/>
            <person name="Eisenberg T."/>
        </authorList>
    </citation>
    <scope>NUCLEOTIDE SEQUENCE [LARGE SCALE GENOMIC DNA]</scope>
    <source>
        <strain evidence="10 11">LHL191014123</strain>
    </source>
</reference>
<comment type="catalytic activity">
    <reaction evidence="7">
        <text>adenosine + H2O + H(+) = inosine + NH4(+)</text>
        <dbReference type="Rhea" id="RHEA:24408"/>
        <dbReference type="ChEBI" id="CHEBI:15377"/>
        <dbReference type="ChEBI" id="CHEBI:15378"/>
        <dbReference type="ChEBI" id="CHEBI:16335"/>
        <dbReference type="ChEBI" id="CHEBI:17596"/>
        <dbReference type="ChEBI" id="CHEBI:28938"/>
        <dbReference type="EC" id="3.5.4.4"/>
    </reaction>
    <physiologicalReaction direction="left-to-right" evidence="7">
        <dbReference type="Rhea" id="RHEA:24409"/>
    </physiologicalReaction>
</comment>
<comment type="catalytic activity">
    <reaction evidence="8">
        <text>adenosine + phosphate = alpha-D-ribose 1-phosphate + adenine</text>
        <dbReference type="Rhea" id="RHEA:27642"/>
        <dbReference type="ChEBI" id="CHEBI:16335"/>
        <dbReference type="ChEBI" id="CHEBI:16708"/>
        <dbReference type="ChEBI" id="CHEBI:43474"/>
        <dbReference type="ChEBI" id="CHEBI:57720"/>
        <dbReference type="EC" id="2.4.2.1"/>
    </reaction>
    <physiologicalReaction direction="left-to-right" evidence="8">
        <dbReference type="Rhea" id="RHEA:27643"/>
    </physiologicalReaction>
</comment>
<evidence type="ECO:0000256" key="3">
    <source>
        <dbReference type="ARBA" id="ARBA00022679"/>
    </source>
</evidence>
<dbReference type="SUPFAM" id="SSF64438">
    <property type="entry name" value="CNF1/YfiH-like putative cysteine hydrolases"/>
    <property type="match status" value="1"/>
</dbReference>
<keyword evidence="4" id="KW-0479">Metal-binding</keyword>
<sequence>MFREEKNLYIIDEFLQFNCVAAFTKKSLGNMADYISNENSKINRENSLLELGLEDKKIVFAMQKHTNNIIYIDQNDDISKFVNIDNVDGFVTKRKDVAIFTFYADCLPIFILDKENGAFGSAHSGWVGTTKLIIYKLIDEMINKFSSKKENLLIGLGIGIDSQDYEVGLEFYENFQKLFPKYYEKCFEKNNGKIYFNNTYLNELLALDYGILKTNIIVDNRGVKKANTFSHRLDKENVGRSAAIISMKE</sequence>
<comment type="similarity">
    <text evidence="2">Belongs to the purine nucleoside phosphorylase YfiH/LACC1 family.</text>
</comment>
<dbReference type="GO" id="GO:0005507">
    <property type="term" value="F:copper ion binding"/>
    <property type="evidence" value="ECO:0007669"/>
    <property type="project" value="TreeGrafter"/>
</dbReference>
<evidence type="ECO:0000256" key="6">
    <source>
        <dbReference type="ARBA" id="ARBA00022833"/>
    </source>
</evidence>
<dbReference type="GO" id="GO:0017061">
    <property type="term" value="F:S-methyl-5-thioadenosine phosphorylase activity"/>
    <property type="evidence" value="ECO:0007669"/>
    <property type="project" value="UniProtKB-EC"/>
</dbReference>
<keyword evidence="6" id="KW-0862">Zinc</keyword>
<gene>
    <name evidence="10" type="ORF">HP397_05300</name>
</gene>
<accession>A0A7Z0T7E8</accession>
<dbReference type="GO" id="GO:0016787">
    <property type="term" value="F:hydrolase activity"/>
    <property type="evidence" value="ECO:0007669"/>
    <property type="project" value="UniProtKB-KW"/>
</dbReference>
<dbReference type="RefSeq" id="WP_180136256.1">
    <property type="nucleotide sequence ID" value="NZ_JABMKT010000026.1"/>
</dbReference>
<dbReference type="EMBL" id="JABMKT010000026">
    <property type="protein sequence ID" value="NYV28221.1"/>
    <property type="molecule type" value="Genomic_DNA"/>
</dbReference>
<proteinExistence type="inferred from homology"/>
<evidence type="ECO:0000313" key="10">
    <source>
        <dbReference type="EMBL" id="NYV28221.1"/>
    </source>
</evidence>
<evidence type="ECO:0000256" key="2">
    <source>
        <dbReference type="ARBA" id="ARBA00007353"/>
    </source>
</evidence>
<comment type="caution">
    <text evidence="10">The sequence shown here is derived from an EMBL/GenBank/DDBJ whole genome shotgun (WGS) entry which is preliminary data.</text>
</comment>
<protein>
    <submittedName>
        <fullName evidence="10">Polyphenol oxidase family protein</fullName>
    </submittedName>
</protein>
<evidence type="ECO:0000256" key="5">
    <source>
        <dbReference type="ARBA" id="ARBA00022801"/>
    </source>
</evidence>
<dbReference type="PANTHER" id="PTHR30616">
    <property type="entry name" value="UNCHARACTERIZED PROTEIN YFIH"/>
    <property type="match status" value="1"/>
</dbReference>
<dbReference type="AlphaFoldDB" id="A0A7Z0T7E8"/>
<dbReference type="PANTHER" id="PTHR30616:SF2">
    <property type="entry name" value="PURINE NUCLEOSIDE PHOSPHORYLASE LACC1"/>
    <property type="match status" value="1"/>
</dbReference>
<evidence type="ECO:0000313" key="11">
    <source>
        <dbReference type="Proteomes" id="UP000526184"/>
    </source>
</evidence>
<comment type="catalytic activity">
    <reaction evidence="1">
        <text>inosine + phosphate = alpha-D-ribose 1-phosphate + hypoxanthine</text>
        <dbReference type="Rhea" id="RHEA:27646"/>
        <dbReference type="ChEBI" id="CHEBI:17368"/>
        <dbReference type="ChEBI" id="CHEBI:17596"/>
        <dbReference type="ChEBI" id="CHEBI:43474"/>
        <dbReference type="ChEBI" id="CHEBI:57720"/>
        <dbReference type="EC" id="2.4.2.1"/>
    </reaction>
    <physiologicalReaction direction="left-to-right" evidence="1">
        <dbReference type="Rhea" id="RHEA:27647"/>
    </physiologicalReaction>
</comment>
<keyword evidence="11" id="KW-1185">Reference proteome</keyword>
<keyword evidence="3" id="KW-0808">Transferase</keyword>
<evidence type="ECO:0000256" key="9">
    <source>
        <dbReference type="ARBA" id="ARBA00049893"/>
    </source>
</evidence>
<evidence type="ECO:0000256" key="7">
    <source>
        <dbReference type="ARBA" id="ARBA00047989"/>
    </source>
</evidence>
<dbReference type="InterPro" id="IPR011324">
    <property type="entry name" value="Cytotoxic_necrot_fac-like_cat"/>
</dbReference>
<dbReference type="Pfam" id="PF02578">
    <property type="entry name" value="Cu-oxidase_4"/>
    <property type="match status" value="1"/>
</dbReference>
<evidence type="ECO:0000256" key="8">
    <source>
        <dbReference type="ARBA" id="ARBA00048968"/>
    </source>
</evidence>
<organism evidence="10 11">
    <name type="scientific">Streptobacillus felis</name>
    <dbReference type="NCBI Taxonomy" id="1384509"/>
    <lineage>
        <taxon>Bacteria</taxon>
        <taxon>Fusobacteriati</taxon>
        <taxon>Fusobacteriota</taxon>
        <taxon>Fusobacteriia</taxon>
        <taxon>Fusobacteriales</taxon>
        <taxon>Leptotrichiaceae</taxon>
        <taxon>Streptobacillus</taxon>
    </lineage>
</organism>
<dbReference type="Gene3D" id="3.60.140.10">
    <property type="entry name" value="CNF1/YfiH-like putative cysteine hydrolases"/>
    <property type="match status" value="1"/>
</dbReference>
<evidence type="ECO:0000256" key="4">
    <source>
        <dbReference type="ARBA" id="ARBA00022723"/>
    </source>
</evidence>
<dbReference type="Proteomes" id="UP000526184">
    <property type="component" value="Unassembled WGS sequence"/>
</dbReference>
<keyword evidence="5" id="KW-0378">Hydrolase</keyword>
<dbReference type="InterPro" id="IPR038371">
    <property type="entry name" value="Cu_polyphenol_OxRdtase_sf"/>
</dbReference>
<name>A0A7Z0T7E8_9FUSO</name>
<comment type="catalytic activity">
    <reaction evidence="9">
        <text>S-methyl-5'-thioadenosine + phosphate = 5-(methylsulfanyl)-alpha-D-ribose 1-phosphate + adenine</text>
        <dbReference type="Rhea" id="RHEA:11852"/>
        <dbReference type="ChEBI" id="CHEBI:16708"/>
        <dbReference type="ChEBI" id="CHEBI:17509"/>
        <dbReference type="ChEBI" id="CHEBI:43474"/>
        <dbReference type="ChEBI" id="CHEBI:58533"/>
        <dbReference type="EC" id="2.4.2.28"/>
    </reaction>
    <physiologicalReaction direction="left-to-right" evidence="9">
        <dbReference type="Rhea" id="RHEA:11853"/>
    </physiologicalReaction>
</comment>